<protein>
    <submittedName>
        <fullName evidence="6">Uncharacterized protein</fullName>
    </submittedName>
</protein>
<gene>
    <name evidence="6" type="ORF">CHT91_08710</name>
</gene>
<keyword evidence="2" id="KW-1003">Cell membrane</keyword>
<dbReference type="OrthoDB" id="3298527at2"/>
<evidence type="ECO:0000256" key="5">
    <source>
        <dbReference type="ARBA" id="ARBA00023136"/>
    </source>
</evidence>
<proteinExistence type="predicted"/>
<evidence type="ECO:0000256" key="4">
    <source>
        <dbReference type="ARBA" id="ARBA00022989"/>
    </source>
</evidence>
<dbReference type="Proteomes" id="UP000259211">
    <property type="component" value="Unassembled WGS sequence"/>
</dbReference>
<dbReference type="GO" id="GO:0005886">
    <property type="term" value="C:plasma membrane"/>
    <property type="evidence" value="ECO:0007669"/>
    <property type="project" value="UniProtKB-SubCell"/>
</dbReference>
<sequence>MVMTGIVFTILCILAVAVPLALFILALLSILSSDMLTGAGKLIWIVVCFCFPIIGPIVWFIAGKNMALS</sequence>
<dbReference type="eggNOG" id="ENOG5033KYV">
    <property type="taxonomic scope" value="Bacteria"/>
</dbReference>
<reference evidence="6 7" key="1">
    <citation type="submission" date="2017-07" db="EMBL/GenBank/DDBJ databases">
        <authorList>
            <person name="Sun Z.S."/>
            <person name="Albrecht U."/>
            <person name="Echele G."/>
            <person name="Lee C.C."/>
        </authorList>
    </citation>
    <scope>NUCLEOTIDE SEQUENCE [LARGE SCALE GENOMIC DNA]</scope>
    <source>
        <strain evidence="6 7">P16-029</strain>
    </source>
</reference>
<name>A0A1B9VQR7_9ACTN</name>
<dbReference type="EMBL" id="NOWI01000007">
    <property type="protein sequence ID" value="RFT43661.1"/>
    <property type="molecule type" value="Genomic_DNA"/>
</dbReference>
<dbReference type="InterPro" id="IPR027379">
    <property type="entry name" value="CLS_N"/>
</dbReference>
<keyword evidence="4" id="KW-1133">Transmembrane helix</keyword>
<evidence type="ECO:0000313" key="7">
    <source>
        <dbReference type="Proteomes" id="UP000259211"/>
    </source>
</evidence>
<evidence type="ECO:0000313" key="6">
    <source>
        <dbReference type="EMBL" id="RFT43661.1"/>
    </source>
</evidence>
<comment type="subcellular location">
    <subcellularLocation>
        <location evidence="1">Cell membrane</location>
        <topology evidence="1">Multi-pass membrane protein</topology>
    </subcellularLocation>
</comment>
<organism evidence="6 7">
    <name type="scientific">Cutibacterium avidum</name>
    <dbReference type="NCBI Taxonomy" id="33010"/>
    <lineage>
        <taxon>Bacteria</taxon>
        <taxon>Bacillati</taxon>
        <taxon>Actinomycetota</taxon>
        <taxon>Actinomycetes</taxon>
        <taxon>Propionibacteriales</taxon>
        <taxon>Propionibacteriaceae</taxon>
        <taxon>Cutibacterium</taxon>
    </lineage>
</organism>
<keyword evidence="5" id="KW-0472">Membrane</keyword>
<evidence type="ECO:0000256" key="2">
    <source>
        <dbReference type="ARBA" id="ARBA00022475"/>
    </source>
</evidence>
<dbReference type="AlphaFoldDB" id="A0A1B9VQR7"/>
<evidence type="ECO:0000256" key="3">
    <source>
        <dbReference type="ARBA" id="ARBA00022692"/>
    </source>
</evidence>
<accession>A0A1B9VQR7</accession>
<dbReference type="GeneID" id="29842393"/>
<evidence type="ECO:0000256" key="1">
    <source>
        <dbReference type="ARBA" id="ARBA00004651"/>
    </source>
</evidence>
<comment type="caution">
    <text evidence="6">The sequence shown here is derived from an EMBL/GenBank/DDBJ whole genome shotgun (WGS) entry which is preliminary data.</text>
</comment>
<dbReference type="Pfam" id="PF13396">
    <property type="entry name" value="PLDc_N"/>
    <property type="match status" value="1"/>
</dbReference>
<keyword evidence="3" id="KW-0812">Transmembrane</keyword>
<dbReference type="RefSeq" id="WP_004809707.1">
    <property type="nucleotide sequence ID" value="NZ_AP024308.1"/>
</dbReference>